<proteinExistence type="predicted"/>
<evidence type="ECO:0000313" key="2">
    <source>
        <dbReference type="EMBL" id="WUV46336.1"/>
    </source>
</evidence>
<organism evidence="2 3">
    <name type="scientific">Nocardia vinacea</name>
    <dbReference type="NCBI Taxonomy" id="96468"/>
    <lineage>
        <taxon>Bacteria</taxon>
        <taxon>Bacillati</taxon>
        <taxon>Actinomycetota</taxon>
        <taxon>Actinomycetes</taxon>
        <taxon>Mycobacteriales</taxon>
        <taxon>Nocardiaceae</taxon>
        <taxon>Nocardia</taxon>
    </lineage>
</organism>
<dbReference type="Pfam" id="PF00733">
    <property type="entry name" value="Asn_synthase"/>
    <property type="match status" value="1"/>
</dbReference>
<dbReference type="InterPro" id="IPR001962">
    <property type="entry name" value="Asn_synthase"/>
</dbReference>
<accession>A0ABZ1YTH8</accession>
<gene>
    <name evidence="2" type="ORF">OG563_46040</name>
</gene>
<dbReference type="EMBL" id="CP109441">
    <property type="protein sequence ID" value="WUV46336.1"/>
    <property type="molecule type" value="Genomic_DNA"/>
</dbReference>
<keyword evidence="3" id="KW-1185">Reference proteome</keyword>
<evidence type="ECO:0000259" key="1">
    <source>
        <dbReference type="Pfam" id="PF00733"/>
    </source>
</evidence>
<sequence length="612" mass="66725">MTGDARTGFVVLPDSEAGVGIARRLLPWGKILAEHPSERPMVVGDCRDRPVIYKVGHAARVVILGHALIDEDAVHEYAISIDSAARWRALLDTIDGSFHSIVNVNGDIYVNGSTYGSRSLYRARVDGIDIAADTVHALTHLVGGRLDVGALAAHLLEPIPHHLAQRPLLAGIDPVPPGVEMVLTPRGTSRSIRGKTETTVVRDLDEGAHEVRNRLVGAVSARTAAGGTVTSELSGGYDSTSISFIAARGPAEVKLLTARGRDSANEDLEWALRAARHLPEVEHTILPDSDLPLTYSGLEDGPTWLNEPSPLIVGRSRVGALAKLASTFGSSVHLTGHGGDHVFTGLPTRYRDLLWQRPFTAWRGLRGFAALGGWRLRDLLYDAVEPTGFHSWWKKNTRPVVGVPERRKPMLGWAITPSMPIWATETAEKAISEGILWMASTREPLAPERGYHVELETIIEGARTVAVLNRMSLAAGGPPLAAPYFDDRVISASLSVAVQHRVSAWTYKPLLRASVRGIVPDVVLQRQTKDDGSHDVELGLRKHRDELVALWEGSRLGDIGLIDSQKLKQLCANPSSFELEEGTMYTTIACELWLRDLERSFVEPQNSSTGKR</sequence>
<name>A0ABZ1YTH8_9NOCA</name>
<evidence type="ECO:0000313" key="3">
    <source>
        <dbReference type="Proteomes" id="UP001432062"/>
    </source>
</evidence>
<dbReference type="Proteomes" id="UP001432062">
    <property type="component" value="Chromosome"/>
</dbReference>
<dbReference type="Gene3D" id="3.40.50.620">
    <property type="entry name" value="HUPs"/>
    <property type="match status" value="1"/>
</dbReference>
<dbReference type="SUPFAM" id="SSF52402">
    <property type="entry name" value="Adenine nucleotide alpha hydrolases-like"/>
    <property type="match status" value="1"/>
</dbReference>
<reference evidence="2" key="1">
    <citation type="submission" date="2022-10" db="EMBL/GenBank/DDBJ databases">
        <title>The complete genomes of actinobacterial strains from the NBC collection.</title>
        <authorList>
            <person name="Joergensen T.S."/>
            <person name="Alvarez Arevalo M."/>
            <person name="Sterndorff E.B."/>
            <person name="Faurdal D."/>
            <person name="Vuksanovic O."/>
            <person name="Mourched A.-S."/>
            <person name="Charusanti P."/>
            <person name="Shaw S."/>
            <person name="Blin K."/>
            <person name="Weber T."/>
        </authorList>
    </citation>
    <scope>NUCLEOTIDE SEQUENCE</scope>
    <source>
        <strain evidence="2">NBC_01482</strain>
    </source>
</reference>
<feature type="domain" description="Asparagine synthetase" evidence="1">
    <location>
        <begin position="210"/>
        <end position="595"/>
    </location>
</feature>
<protein>
    <submittedName>
        <fullName evidence="2">Asparagine synthase-related protein</fullName>
    </submittedName>
</protein>
<dbReference type="RefSeq" id="WP_329409995.1">
    <property type="nucleotide sequence ID" value="NZ_CP109441.1"/>
</dbReference>
<dbReference type="InterPro" id="IPR014729">
    <property type="entry name" value="Rossmann-like_a/b/a_fold"/>
</dbReference>